<evidence type="ECO:0000256" key="1">
    <source>
        <dbReference type="SAM" id="MobiDB-lite"/>
    </source>
</evidence>
<proteinExistence type="predicted"/>
<dbReference type="GO" id="GO:0016255">
    <property type="term" value="P:attachment of GPI anchor to protein"/>
    <property type="evidence" value="ECO:0007669"/>
    <property type="project" value="TreeGrafter"/>
</dbReference>
<feature type="transmembrane region" description="Helical" evidence="2">
    <location>
        <begin position="537"/>
        <end position="562"/>
    </location>
</feature>
<keyword evidence="4" id="KW-1185">Reference proteome</keyword>
<dbReference type="Gene3D" id="3.40.630.10">
    <property type="entry name" value="Zn peptidases"/>
    <property type="match status" value="1"/>
</dbReference>
<accession>A0A5J5F081</accession>
<evidence type="ECO:0000256" key="2">
    <source>
        <dbReference type="SAM" id="Phobius"/>
    </source>
</evidence>
<feature type="transmembrane region" description="Helical" evidence="2">
    <location>
        <begin position="431"/>
        <end position="453"/>
    </location>
</feature>
<evidence type="ECO:0000313" key="4">
    <source>
        <dbReference type="Proteomes" id="UP000326924"/>
    </source>
</evidence>
<feature type="transmembrane region" description="Helical" evidence="2">
    <location>
        <begin position="459"/>
        <end position="479"/>
    </location>
</feature>
<dbReference type="InterPro" id="IPR007246">
    <property type="entry name" value="Gaa1"/>
</dbReference>
<dbReference type="FunCoup" id="A0A5J5F081">
    <property type="interactions" value="620"/>
</dbReference>
<feature type="transmembrane region" description="Helical" evidence="2">
    <location>
        <begin position="491"/>
        <end position="508"/>
    </location>
</feature>
<dbReference type="Proteomes" id="UP000326924">
    <property type="component" value="Unassembled WGS sequence"/>
</dbReference>
<feature type="transmembrane region" description="Helical" evidence="2">
    <location>
        <begin position="582"/>
        <end position="610"/>
    </location>
</feature>
<dbReference type="PANTHER" id="PTHR13304">
    <property type="entry name" value="GLYCOSYLPHOSPHATIDYLINOSITOL ANCHOR ATTACHMENT 1 PROTEIN"/>
    <property type="match status" value="1"/>
</dbReference>
<comment type="caution">
    <text evidence="3">The sequence shown here is derived from an EMBL/GenBank/DDBJ whole genome shotgun (WGS) entry which is preliminary data.</text>
</comment>
<dbReference type="AlphaFoldDB" id="A0A5J5F081"/>
<dbReference type="InParanoid" id="A0A5J5F081"/>
<dbReference type="Pfam" id="PF04114">
    <property type="entry name" value="Gaa1"/>
    <property type="match status" value="1"/>
</dbReference>
<keyword evidence="2" id="KW-1133">Transmembrane helix</keyword>
<evidence type="ECO:0000313" key="3">
    <source>
        <dbReference type="EMBL" id="KAA8909205.1"/>
    </source>
</evidence>
<feature type="transmembrane region" description="Helical" evidence="2">
    <location>
        <begin position="12"/>
        <end position="33"/>
    </location>
</feature>
<keyword evidence="2" id="KW-0812">Transmembrane</keyword>
<dbReference type="SUPFAM" id="SSF53187">
    <property type="entry name" value="Zn-dependent exopeptidases"/>
    <property type="match status" value="1"/>
</dbReference>
<reference evidence="3 4" key="1">
    <citation type="submission" date="2019-09" db="EMBL/GenBank/DDBJ databases">
        <title>Draft genome of the ectomycorrhizal ascomycete Sphaerosporella brunnea.</title>
        <authorList>
            <consortium name="DOE Joint Genome Institute"/>
            <person name="Benucci G.M."/>
            <person name="Marozzi G."/>
            <person name="Antonielli L."/>
            <person name="Sanchez S."/>
            <person name="Marco P."/>
            <person name="Wang X."/>
            <person name="Falini L.B."/>
            <person name="Barry K."/>
            <person name="Haridas S."/>
            <person name="Lipzen A."/>
            <person name="Labutti K."/>
            <person name="Grigoriev I.V."/>
            <person name="Murat C."/>
            <person name="Martin F."/>
            <person name="Albertini E."/>
            <person name="Donnini D."/>
            <person name="Bonito G."/>
        </authorList>
    </citation>
    <scope>NUCLEOTIDE SEQUENCE [LARGE SCALE GENOMIC DNA]</scope>
    <source>
        <strain evidence="3 4">Sb_GMNB300</strain>
    </source>
</reference>
<protein>
    <submittedName>
        <fullName evidence="3">Gaa1-like protein</fullName>
    </submittedName>
</protein>
<feature type="transmembrane region" description="Helical" evidence="2">
    <location>
        <begin position="358"/>
        <end position="378"/>
    </location>
</feature>
<name>A0A5J5F081_9PEZI</name>
<gene>
    <name evidence="3" type="ORF">FN846DRAFT_889138</name>
</gene>
<dbReference type="GO" id="GO:0042765">
    <property type="term" value="C:GPI-anchor transamidase complex"/>
    <property type="evidence" value="ECO:0007669"/>
    <property type="project" value="InterPro"/>
</dbReference>
<dbReference type="PIRSF" id="PIRSF036762">
    <property type="entry name" value="GAA1"/>
    <property type="match status" value="1"/>
</dbReference>
<dbReference type="PANTHER" id="PTHR13304:SF0">
    <property type="entry name" value="GLYCOSYLPHOSPHATIDYLINOSITOL ANCHOR ATTACHMENT 1 PROTEIN"/>
    <property type="match status" value="1"/>
</dbReference>
<feature type="region of interest" description="Disordered" evidence="1">
    <location>
        <begin position="383"/>
        <end position="402"/>
    </location>
</feature>
<organism evidence="3 4">
    <name type="scientific">Sphaerosporella brunnea</name>
    <dbReference type="NCBI Taxonomy" id="1250544"/>
    <lineage>
        <taxon>Eukaryota</taxon>
        <taxon>Fungi</taxon>
        <taxon>Dikarya</taxon>
        <taxon>Ascomycota</taxon>
        <taxon>Pezizomycotina</taxon>
        <taxon>Pezizomycetes</taxon>
        <taxon>Pezizales</taxon>
        <taxon>Pyronemataceae</taxon>
        <taxon>Sphaerosporella</taxon>
    </lineage>
</organism>
<sequence>MALPRPLRSAKILKFLPFLSILCVLVGVTWLLLLPLDEYSRNTYISENALLPGGVHTYFSGSEQNVFRAYRHEVKALQHAPIEQMIETIESIFKGQGLKVGTQKFRYEAGGKIYEGENVYAVLEAPRGDATEAVVLAAPWINGDDQLNQSGVALVMALARYFKRWSLWSKDVIFLITSDARAGPQAWVDAYHDTHTPGVASLPLTSGALQGVVVLDYPTTNPWDRIHVLYDGINGQLPNLDLFNTAVHISGHQMGVRASLQEMFEHNDSYEDRLRTMLRGMVNQGLGHATGPHSVFIPYHIDAVTLQVSGIGHHDEVTMGRILESLFRSLNNLLEHFHQSFFFYLLLAPRKFVSIGTYLPSAMLIAVNFTITAIGLWIKSGKRSSVSSHGEDTPEPSSITEEKKPLIQEASSSAIPSNSSPITVTEHSRSLLLPISFILALHFLSFLPLYIFNTYPSPLLTPLFALLSLLLPPVLSRLLHLFSPTAQDYELIKCFSLLLLGLFLSALATLNFSLSFLVGLFSVPFSFVAPQPSGRRWVALLMGAALQVLAPTTALLGVAVYMREGVERILLEAAFGWRVWGMWTQVVVWCVWWPAWVAAGVGVVSSWCGVAEDKEKSR</sequence>
<dbReference type="OrthoDB" id="445301at2759"/>
<keyword evidence="2" id="KW-0472">Membrane</keyword>
<dbReference type="EMBL" id="VXIS01000060">
    <property type="protein sequence ID" value="KAA8909205.1"/>
    <property type="molecule type" value="Genomic_DNA"/>
</dbReference>